<dbReference type="InterPro" id="IPR036582">
    <property type="entry name" value="Mao_N_sf"/>
</dbReference>
<dbReference type="RefSeq" id="WP_082660736.1">
    <property type="nucleotide sequence ID" value="NZ_CP013652.1"/>
</dbReference>
<dbReference type="PATRIC" id="fig|162209.4.peg.1694"/>
<reference evidence="3" key="1">
    <citation type="submission" date="2015-12" db="EMBL/GenBank/DDBJ databases">
        <title>Complete genome sequences of two moderately thermophilic Paenibacillus species.</title>
        <authorList>
            <person name="Butler R.III."/>
            <person name="Wang J."/>
            <person name="Stark B.C."/>
            <person name="Pombert J.-F."/>
        </authorList>
    </citation>
    <scope>NUCLEOTIDE SEQUENCE [LARGE SCALE GENOMIC DNA]</scope>
    <source>
        <strain evidence="3">32O-Y</strain>
    </source>
</reference>
<dbReference type="AlphaFoldDB" id="A0A0U2U721"/>
<evidence type="ECO:0000313" key="2">
    <source>
        <dbReference type="EMBL" id="ALS21976.1"/>
    </source>
</evidence>
<name>A0A0U2U721_9BACL</name>
<dbReference type="Pfam" id="PF07833">
    <property type="entry name" value="Cu_amine_oxidN1"/>
    <property type="match status" value="1"/>
</dbReference>
<gene>
    <name evidence="2" type="ORF">IJ22_16000</name>
</gene>
<dbReference type="Proteomes" id="UP000061660">
    <property type="component" value="Chromosome"/>
</dbReference>
<organism evidence="2 3">
    <name type="scientific">Paenibacillus naphthalenovorans</name>
    <dbReference type="NCBI Taxonomy" id="162209"/>
    <lineage>
        <taxon>Bacteria</taxon>
        <taxon>Bacillati</taxon>
        <taxon>Bacillota</taxon>
        <taxon>Bacilli</taxon>
        <taxon>Bacillales</taxon>
        <taxon>Paenibacillaceae</taxon>
        <taxon>Paenibacillus</taxon>
    </lineage>
</organism>
<keyword evidence="3" id="KW-1185">Reference proteome</keyword>
<sequence length="157" mass="17582">MALREDGTLFSWGRGYTGDGTQWYRTEPVWIKSNENEDFVDNLISVKIDEKVLEFEQLPILVDGTTLVPMRKIFESLGAEIEWHAETSTVTAHKGQTTIQLTIDSDSAIINGELTKLDAPPIIKNGVTLVPVRFISESLGTKVEWKETTKTVQITSN</sequence>
<dbReference type="KEGG" id="pnp:IJ22_16000"/>
<proteinExistence type="predicted"/>
<dbReference type="InterPro" id="IPR012854">
    <property type="entry name" value="Cu_amine_oxidase-like_N"/>
</dbReference>
<dbReference type="EMBL" id="CP013652">
    <property type="protein sequence ID" value="ALS21976.1"/>
    <property type="molecule type" value="Genomic_DNA"/>
</dbReference>
<dbReference type="Gene3D" id="3.30.457.10">
    <property type="entry name" value="Copper amine oxidase-like, N-terminal domain"/>
    <property type="match status" value="1"/>
</dbReference>
<dbReference type="STRING" id="162209.IJ22_16000"/>
<evidence type="ECO:0000259" key="1">
    <source>
        <dbReference type="Pfam" id="PF07833"/>
    </source>
</evidence>
<dbReference type="OrthoDB" id="27389at2"/>
<reference evidence="2 3" key="2">
    <citation type="journal article" date="2016" name="Genome Announc.">
        <title>Complete Genome Sequences of Two Interactive Moderate Thermophiles, Paenibacillus napthalenovorans 32O-Y and Paenibacillus sp. 32O-W.</title>
        <authorList>
            <person name="Butler R.R.III."/>
            <person name="Wang J."/>
            <person name="Stark B.C."/>
            <person name="Pombert J.F."/>
        </authorList>
    </citation>
    <scope>NUCLEOTIDE SEQUENCE [LARGE SCALE GENOMIC DNA]</scope>
    <source>
        <strain evidence="2 3">32O-Y</strain>
    </source>
</reference>
<protein>
    <submittedName>
        <fullName evidence="2">Copper amine oxidase</fullName>
    </submittedName>
</protein>
<evidence type="ECO:0000313" key="3">
    <source>
        <dbReference type="Proteomes" id="UP000061660"/>
    </source>
</evidence>
<accession>A0A0U2U721</accession>
<feature type="domain" description="Copper amine oxidase-like N-terminal" evidence="1">
    <location>
        <begin position="48"/>
        <end position="154"/>
    </location>
</feature>
<dbReference type="SUPFAM" id="SSF55383">
    <property type="entry name" value="Copper amine oxidase, domain N"/>
    <property type="match status" value="1"/>
</dbReference>